<evidence type="ECO:0000313" key="3">
    <source>
        <dbReference type="Proteomes" id="UP001291309"/>
    </source>
</evidence>
<gene>
    <name evidence="2" type="ORF">SYV04_09920</name>
</gene>
<name>A0ABU5H068_9BACT</name>
<organism evidence="2 3">
    <name type="scientific">Hyalangium rubrum</name>
    <dbReference type="NCBI Taxonomy" id="3103134"/>
    <lineage>
        <taxon>Bacteria</taxon>
        <taxon>Pseudomonadati</taxon>
        <taxon>Myxococcota</taxon>
        <taxon>Myxococcia</taxon>
        <taxon>Myxococcales</taxon>
        <taxon>Cystobacterineae</taxon>
        <taxon>Archangiaceae</taxon>
        <taxon>Hyalangium</taxon>
    </lineage>
</organism>
<dbReference type="EMBL" id="JAXIVS010000003">
    <property type="protein sequence ID" value="MDY7226706.1"/>
    <property type="molecule type" value="Genomic_DNA"/>
</dbReference>
<reference evidence="2 3" key="1">
    <citation type="submission" date="2023-12" db="EMBL/GenBank/DDBJ databases">
        <title>the genome sequence of Hyalangium sp. s54d21.</title>
        <authorList>
            <person name="Zhang X."/>
        </authorList>
    </citation>
    <scope>NUCLEOTIDE SEQUENCE [LARGE SCALE GENOMIC DNA]</scope>
    <source>
        <strain evidence="3">s54d21</strain>
    </source>
</reference>
<keyword evidence="1" id="KW-0732">Signal</keyword>
<feature type="chain" id="PRO_5045568400" evidence="1">
    <location>
        <begin position="25"/>
        <end position="124"/>
    </location>
</feature>
<keyword evidence="3" id="KW-1185">Reference proteome</keyword>
<protein>
    <submittedName>
        <fullName evidence="2">Uncharacterized protein</fullName>
    </submittedName>
</protein>
<comment type="caution">
    <text evidence="2">The sequence shown here is derived from an EMBL/GenBank/DDBJ whole genome shotgun (WGS) entry which is preliminary data.</text>
</comment>
<proteinExistence type="predicted"/>
<evidence type="ECO:0000313" key="2">
    <source>
        <dbReference type="EMBL" id="MDY7226706.1"/>
    </source>
</evidence>
<dbReference type="Proteomes" id="UP001291309">
    <property type="component" value="Unassembled WGS sequence"/>
</dbReference>
<feature type="signal peptide" evidence="1">
    <location>
        <begin position="1"/>
        <end position="24"/>
    </location>
</feature>
<accession>A0ABU5H068</accession>
<dbReference type="RefSeq" id="WP_321545433.1">
    <property type="nucleotide sequence ID" value="NZ_JAXIVS010000003.1"/>
</dbReference>
<sequence>MKLKALQKLFFALPLALYAVPAHATTWYTSANLDFTSIATVGHYSKYITSTPYFSIVGTAYGASSGIQGVYASQDQVVLQRCLALAEQVNLSRGTGSSPMLRIQVQPDPAHAGFAQIQYCSLHQ</sequence>
<evidence type="ECO:0000256" key="1">
    <source>
        <dbReference type="SAM" id="SignalP"/>
    </source>
</evidence>